<evidence type="ECO:0000256" key="5">
    <source>
        <dbReference type="ARBA" id="ARBA00022490"/>
    </source>
</evidence>
<dbReference type="OrthoDB" id="1662883at2759"/>
<dbReference type="InterPro" id="IPR037103">
    <property type="entry name" value="Tubulin/FtsZ-like_C"/>
</dbReference>
<keyword evidence="7" id="KW-0479">Metal-binding</keyword>
<evidence type="ECO:0000256" key="4">
    <source>
        <dbReference type="ARBA" id="ARBA00011747"/>
    </source>
</evidence>
<dbReference type="PROSITE" id="PS00228">
    <property type="entry name" value="TUBULIN_B_AUTOREG"/>
    <property type="match status" value="1"/>
</dbReference>
<keyword evidence="8 13" id="KW-0547">Nucleotide-binding</keyword>
<comment type="subcellular location">
    <subcellularLocation>
        <location evidence="2">Cytoplasm</location>
        <location evidence="2">Cytoskeleton</location>
    </subcellularLocation>
</comment>
<dbReference type="Gene3D" id="1.10.287.600">
    <property type="entry name" value="Helix hairpin bin"/>
    <property type="match status" value="1"/>
</dbReference>
<dbReference type="GO" id="GO:0046872">
    <property type="term" value="F:metal ion binding"/>
    <property type="evidence" value="ECO:0007669"/>
    <property type="project" value="UniProtKB-KW"/>
</dbReference>
<dbReference type="GO" id="GO:0003924">
    <property type="term" value="F:GTPase activity"/>
    <property type="evidence" value="ECO:0007669"/>
    <property type="project" value="InterPro"/>
</dbReference>
<keyword evidence="9" id="KW-0460">Magnesium</keyword>
<evidence type="ECO:0000313" key="16">
    <source>
        <dbReference type="EMBL" id="VVT46120.1"/>
    </source>
</evidence>
<name>A0A5E8B9Z1_9ASCO</name>
<dbReference type="InterPro" id="IPR023123">
    <property type="entry name" value="Tubulin_C"/>
</dbReference>
<evidence type="ECO:0000256" key="8">
    <source>
        <dbReference type="ARBA" id="ARBA00022741"/>
    </source>
</evidence>
<evidence type="ECO:0000256" key="11">
    <source>
        <dbReference type="ARBA" id="ARBA00023212"/>
    </source>
</evidence>
<sequence>MREIIHLSVGQCGNQVGNAFWQTICAEHGISYDGSYTGNTPESQLTRANVYFNELNHHKRYVPRSIIVDLEPGPIDSLRSGPLGSLFKPDNYVFSQASAGNNWAKGFYTEGADLAEEIMDTIRREAEQCDLLTGFQLSHSLGGGTGSGLGALIVAKLREEYPDRMMATFSILPSPKVSNTVVEPYNATLATNQLIEHASEVFCFDNEAIFDICQKTLRLPQPSHTDLNTIIAQAASGITTSLRFPGHHNTDLRKLAVNLVPFPRLHFLTVGFAPLVSVSAASFRTMSAPELIQQLFAPSSVLIAADPQRGKYLTAAASFRGKLSIRDVEEHMKIARNKNKAQFVQWIPDSIQTSLCTVPSQTHQVSATFIANNTCIAEVFSRIQAQFTPMFRRKAFLHNYTHEGMDEAEFSEAEQNLIDLLNQYKQYQDVDLEDDEGYSDKHHHDGLEFNEESTMYSFNERAPTTTVNVGY</sequence>
<dbReference type="CDD" id="cd02187">
    <property type="entry name" value="beta_tubulin"/>
    <property type="match status" value="1"/>
</dbReference>
<keyword evidence="11" id="KW-0206">Cytoskeleton</keyword>
<dbReference type="PROSITE" id="PS00227">
    <property type="entry name" value="TUBULIN"/>
    <property type="match status" value="1"/>
</dbReference>
<evidence type="ECO:0000256" key="3">
    <source>
        <dbReference type="ARBA" id="ARBA00009636"/>
    </source>
</evidence>
<keyword evidence="10 13" id="KW-0342">GTP-binding</keyword>
<gene>
    <name evidence="16" type="ORF">SAPINGB_P001056</name>
</gene>
<accession>A0A5E8B9Z1</accession>
<reference evidence="16 17" key="1">
    <citation type="submission" date="2019-09" db="EMBL/GenBank/DDBJ databases">
        <authorList>
            <person name="Brejova B."/>
        </authorList>
    </citation>
    <scope>NUCLEOTIDE SEQUENCE [LARGE SCALE GENOMIC DNA]</scope>
</reference>
<feature type="domain" description="Tubulin/FtsZ 2-layer sandwich" evidence="15">
    <location>
        <begin position="249"/>
        <end position="385"/>
    </location>
</feature>
<protein>
    <recommendedName>
        <fullName evidence="13">Tubulin beta chain</fullName>
    </recommendedName>
</protein>
<evidence type="ECO:0000313" key="17">
    <source>
        <dbReference type="Proteomes" id="UP000398389"/>
    </source>
</evidence>
<dbReference type="InterPro" id="IPR036525">
    <property type="entry name" value="Tubulin/FtsZ_GTPase_sf"/>
</dbReference>
<dbReference type="InterPro" id="IPR018316">
    <property type="entry name" value="Tubulin/FtsZ_2-layer-sand-dom"/>
</dbReference>
<dbReference type="InterPro" id="IPR000217">
    <property type="entry name" value="Tubulin"/>
</dbReference>
<keyword evidence="6 13" id="KW-0493">Microtubule</keyword>
<dbReference type="Gene3D" id="3.30.1330.20">
    <property type="entry name" value="Tubulin/FtsZ, C-terminal domain"/>
    <property type="match status" value="1"/>
</dbReference>
<evidence type="ECO:0000256" key="13">
    <source>
        <dbReference type="RuleBase" id="RU000352"/>
    </source>
</evidence>
<evidence type="ECO:0000256" key="1">
    <source>
        <dbReference type="ARBA" id="ARBA00001946"/>
    </source>
</evidence>
<dbReference type="FunFam" id="3.30.1330.20:FF:000009">
    <property type="entry name" value="Tubulin beta chain"/>
    <property type="match status" value="1"/>
</dbReference>
<dbReference type="SUPFAM" id="SSF52490">
    <property type="entry name" value="Tubulin nucleotide-binding domain-like"/>
    <property type="match status" value="1"/>
</dbReference>
<dbReference type="AlphaFoldDB" id="A0A5E8B9Z1"/>
<dbReference type="RefSeq" id="XP_031851670.1">
    <property type="nucleotide sequence ID" value="XM_031995779.1"/>
</dbReference>
<proteinExistence type="inferred from homology"/>
<dbReference type="Proteomes" id="UP000398389">
    <property type="component" value="Unassembled WGS sequence"/>
</dbReference>
<dbReference type="InterPro" id="IPR013838">
    <property type="entry name" value="Beta-tubulin_BS"/>
</dbReference>
<evidence type="ECO:0000256" key="7">
    <source>
        <dbReference type="ARBA" id="ARBA00022723"/>
    </source>
</evidence>
<comment type="similarity">
    <text evidence="3 13">Belongs to the tubulin family.</text>
</comment>
<dbReference type="EMBL" id="CABVLU010000001">
    <property type="protein sequence ID" value="VVT46120.1"/>
    <property type="molecule type" value="Genomic_DNA"/>
</dbReference>
<comment type="cofactor">
    <cofactor evidence="1">
        <name>Mg(2+)</name>
        <dbReference type="ChEBI" id="CHEBI:18420"/>
    </cofactor>
</comment>
<evidence type="ECO:0000259" key="14">
    <source>
        <dbReference type="SMART" id="SM00864"/>
    </source>
</evidence>
<dbReference type="InterPro" id="IPR008280">
    <property type="entry name" value="Tub_FtsZ_C"/>
</dbReference>
<dbReference type="SMART" id="SM00864">
    <property type="entry name" value="Tubulin"/>
    <property type="match status" value="1"/>
</dbReference>
<dbReference type="PANTHER" id="PTHR11588">
    <property type="entry name" value="TUBULIN"/>
    <property type="match status" value="1"/>
</dbReference>
<dbReference type="GO" id="GO:0005874">
    <property type="term" value="C:microtubule"/>
    <property type="evidence" value="ECO:0007669"/>
    <property type="project" value="UniProtKB-KW"/>
</dbReference>
<evidence type="ECO:0000256" key="12">
    <source>
        <dbReference type="ARBA" id="ARBA00034296"/>
    </source>
</evidence>
<dbReference type="InterPro" id="IPR003008">
    <property type="entry name" value="Tubulin_FtsZ_GTPase"/>
</dbReference>
<feature type="domain" description="Tubulin/FtsZ GTPase" evidence="14">
    <location>
        <begin position="48"/>
        <end position="246"/>
    </location>
</feature>
<evidence type="ECO:0000256" key="6">
    <source>
        <dbReference type="ARBA" id="ARBA00022701"/>
    </source>
</evidence>
<keyword evidence="17" id="KW-1185">Reference proteome</keyword>
<keyword evidence="5" id="KW-0963">Cytoplasm</keyword>
<dbReference type="Pfam" id="PF00091">
    <property type="entry name" value="Tubulin"/>
    <property type="match status" value="1"/>
</dbReference>
<dbReference type="FunFam" id="3.40.50.1440:FF:000006">
    <property type="entry name" value="Tubulin beta chain"/>
    <property type="match status" value="1"/>
</dbReference>
<dbReference type="InterPro" id="IPR002453">
    <property type="entry name" value="Beta_tubulin"/>
</dbReference>
<evidence type="ECO:0000256" key="10">
    <source>
        <dbReference type="ARBA" id="ARBA00023134"/>
    </source>
</evidence>
<comment type="subunit">
    <text evidence="4 13">Dimer of alpha and beta chains. A typical microtubule is a hollow water-filled tube with an outer diameter of 25 nm and an inner diameter of 15 nM. Alpha-beta heterodimers associate head-to-tail to form protofilaments running lengthwise along the microtubule wall with the beta-tubulin subunit facing the microtubule plus end conferring a structural polarity. Microtubules usually have 13 protofilaments but different protofilament numbers can be found in some organisms and specialized cells.</text>
</comment>
<evidence type="ECO:0000256" key="9">
    <source>
        <dbReference type="ARBA" id="ARBA00022842"/>
    </source>
</evidence>
<dbReference type="GO" id="GO:0005525">
    <property type="term" value="F:GTP binding"/>
    <property type="evidence" value="ECO:0007669"/>
    <property type="project" value="UniProtKB-UniRule"/>
</dbReference>
<dbReference type="GO" id="GO:0007017">
    <property type="term" value="P:microtubule-based process"/>
    <property type="evidence" value="ECO:0007669"/>
    <property type="project" value="InterPro"/>
</dbReference>
<dbReference type="SMART" id="SM00865">
    <property type="entry name" value="Tubulin_C"/>
    <property type="match status" value="1"/>
</dbReference>
<dbReference type="SUPFAM" id="SSF55307">
    <property type="entry name" value="Tubulin C-terminal domain-like"/>
    <property type="match status" value="1"/>
</dbReference>
<dbReference type="GeneID" id="43579879"/>
<dbReference type="InterPro" id="IPR017975">
    <property type="entry name" value="Tubulin_CS"/>
</dbReference>
<organism evidence="16 17">
    <name type="scientific">Magnusiomyces paraingens</name>
    <dbReference type="NCBI Taxonomy" id="2606893"/>
    <lineage>
        <taxon>Eukaryota</taxon>
        <taxon>Fungi</taxon>
        <taxon>Dikarya</taxon>
        <taxon>Ascomycota</taxon>
        <taxon>Saccharomycotina</taxon>
        <taxon>Dipodascomycetes</taxon>
        <taxon>Dipodascales</taxon>
        <taxon>Dipodascaceae</taxon>
        <taxon>Magnusiomyces</taxon>
    </lineage>
</organism>
<evidence type="ECO:0000259" key="15">
    <source>
        <dbReference type="SMART" id="SM00865"/>
    </source>
</evidence>
<dbReference type="PRINTS" id="PR01163">
    <property type="entry name" value="BETATUBULIN"/>
</dbReference>
<dbReference type="Pfam" id="PF03953">
    <property type="entry name" value="Tubulin_C"/>
    <property type="match status" value="1"/>
</dbReference>
<evidence type="ECO:0000256" key="2">
    <source>
        <dbReference type="ARBA" id="ARBA00004245"/>
    </source>
</evidence>
<dbReference type="GO" id="GO:0005200">
    <property type="term" value="F:structural constituent of cytoskeleton"/>
    <property type="evidence" value="ECO:0007669"/>
    <property type="project" value="InterPro"/>
</dbReference>
<dbReference type="Gene3D" id="3.40.50.1440">
    <property type="entry name" value="Tubulin/FtsZ, GTPase domain"/>
    <property type="match status" value="1"/>
</dbReference>
<dbReference type="PRINTS" id="PR01161">
    <property type="entry name" value="TUBULIN"/>
</dbReference>
<comment type="function">
    <text evidence="12 13">Tubulin is the major constituent of microtubules, a cylinder consisting of laterally associated linear protofilaments composed of alpha- and beta-tubulin heterodimers. Microtubules grow by the addition of GTP-tubulin dimers to the microtubule end, where a stabilizing cap forms. Below the cap, tubulin dimers are in GDP-bound state, owing to GTPase activity of alpha-tubulin.</text>
</comment>